<accession>A0A9Q1C4Q7</accession>
<dbReference type="PROSITE" id="PS50089">
    <property type="entry name" value="ZF_RING_2"/>
    <property type="match status" value="1"/>
</dbReference>
<protein>
    <submittedName>
        <fullName evidence="8">E3 ubiquitin-protein ligase TRIM56</fullName>
    </submittedName>
</protein>
<evidence type="ECO:0000313" key="8">
    <source>
        <dbReference type="EMBL" id="KAJ8038612.1"/>
    </source>
</evidence>
<dbReference type="PROSITE" id="PS00518">
    <property type="entry name" value="ZF_RING_1"/>
    <property type="match status" value="1"/>
</dbReference>
<dbReference type="PROSITE" id="PS50119">
    <property type="entry name" value="ZF_BBOX"/>
    <property type="match status" value="1"/>
</dbReference>
<feature type="coiled-coil region" evidence="5">
    <location>
        <begin position="330"/>
        <end position="357"/>
    </location>
</feature>
<name>A0A9Q1C4Q7_HOLLE</name>
<dbReference type="SUPFAM" id="SSF57845">
    <property type="entry name" value="B-box zinc-binding domain"/>
    <property type="match status" value="1"/>
</dbReference>
<dbReference type="InterPro" id="IPR001841">
    <property type="entry name" value="Znf_RING"/>
</dbReference>
<dbReference type="SMART" id="SM00184">
    <property type="entry name" value="RING"/>
    <property type="match status" value="1"/>
</dbReference>
<keyword evidence="3" id="KW-0862">Zinc</keyword>
<keyword evidence="5" id="KW-0175">Coiled coil</keyword>
<organism evidence="8 9">
    <name type="scientific">Holothuria leucospilota</name>
    <name type="common">Black long sea cucumber</name>
    <name type="synonym">Mertensiothuria leucospilota</name>
    <dbReference type="NCBI Taxonomy" id="206669"/>
    <lineage>
        <taxon>Eukaryota</taxon>
        <taxon>Metazoa</taxon>
        <taxon>Echinodermata</taxon>
        <taxon>Eleutherozoa</taxon>
        <taxon>Echinozoa</taxon>
        <taxon>Holothuroidea</taxon>
        <taxon>Aspidochirotacea</taxon>
        <taxon>Aspidochirotida</taxon>
        <taxon>Holothuriidae</taxon>
        <taxon>Holothuria</taxon>
    </lineage>
</organism>
<dbReference type="PANTHER" id="PTHR25462">
    <property type="entry name" value="BONUS, ISOFORM C-RELATED"/>
    <property type="match status" value="1"/>
</dbReference>
<sequence>MATSSRWKDIDDKFCLCSICLEKLKEPKLLPCLHRYCKDCLNSIIQGTNDVIKCPECRQETQIPTNGVDGFETDFYSKNLVEYVQIQQSLKSDEIRECYSCSKHLKVAAYCFKCNDFLCKDCHNFHVTNKIVKDHQKHTLSLEDIEAKNITIDKLASMRDAPRCHIHLEEIAKLYCETCSNLPICVACMHGEHKGHNLHEVKALAKLKRKQLTKRLKALEEINKDKNVIGTRQAKEELTFNVSIEKEKLIKMHHERDKKIMMQIQDTEGRRQQVEQEKQNTEKKIFDSLQTEMEHEIQVVKKKYEDIFRVKKLELTDTFKARESSLVKELAKLREQRKRFEKGKKELSESIEKQLNENVKIIEIMSQHFDNIKKRFETLNVMSTSILSSDNDWSAVQCIPDMCTAATNLIKDFKKDFPELTTLTHVTVNYKQYSFGRPSVMKISEVKKKINIIDPYRFVFGMTSSGDGNIVMSGCKSDKRASFIIVIDMNGRILKEKTVKTEMYCRVRYCKFLSEREVASVCTPKEIGLYDVRDGSYIKKNISDVINSWPKDRCVECIATDTVNNHILVGGYNSRDVYVFDDQMNFLRIMTLPEMIKWPLDITVSDDHLLVCDSGGGKCYETTMDGVENTLVRELMKPNVEGNSFIPRSVCSDKNGFVYVLWKCYTGYSYQCYLVQYNHDGSQVLTTRKMDGDTRVVTVVETSQGEKLLVATYNTQTVYLCDLMAED</sequence>
<dbReference type="InterPro" id="IPR000315">
    <property type="entry name" value="Znf_B-box"/>
</dbReference>
<evidence type="ECO:0000313" key="9">
    <source>
        <dbReference type="Proteomes" id="UP001152320"/>
    </source>
</evidence>
<evidence type="ECO:0000259" key="7">
    <source>
        <dbReference type="PROSITE" id="PS50119"/>
    </source>
</evidence>
<feature type="domain" description="B box-type" evidence="7">
    <location>
        <begin position="93"/>
        <end position="140"/>
    </location>
</feature>
<dbReference type="Proteomes" id="UP001152320">
    <property type="component" value="Chromosome 7"/>
</dbReference>
<dbReference type="EMBL" id="JAIZAY010000007">
    <property type="protein sequence ID" value="KAJ8038612.1"/>
    <property type="molecule type" value="Genomic_DNA"/>
</dbReference>
<dbReference type="InterPro" id="IPR017907">
    <property type="entry name" value="Znf_RING_CS"/>
</dbReference>
<keyword evidence="2 4" id="KW-0863">Zinc-finger</keyword>
<dbReference type="AlphaFoldDB" id="A0A9Q1C4Q7"/>
<comment type="caution">
    <text evidence="8">The sequence shown here is derived from an EMBL/GenBank/DDBJ whole genome shotgun (WGS) entry which is preliminary data.</text>
</comment>
<dbReference type="Gene3D" id="3.30.160.60">
    <property type="entry name" value="Classic Zinc Finger"/>
    <property type="match status" value="1"/>
</dbReference>
<feature type="domain" description="RING-type" evidence="6">
    <location>
        <begin position="17"/>
        <end position="58"/>
    </location>
</feature>
<dbReference type="PANTHER" id="PTHR25462:SF296">
    <property type="entry name" value="MEIOTIC P26, ISOFORM F"/>
    <property type="match status" value="1"/>
</dbReference>
<dbReference type="SUPFAM" id="SSF101898">
    <property type="entry name" value="NHL repeat"/>
    <property type="match status" value="1"/>
</dbReference>
<evidence type="ECO:0000256" key="1">
    <source>
        <dbReference type="ARBA" id="ARBA00022723"/>
    </source>
</evidence>
<dbReference type="InterPro" id="IPR011042">
    <property type="entry name" value="6-blade_b-propeller_TolB-like"/>
</dbReference>
<proteinExistence type="predicted"/>
<dbReference type="Gene3D" id="2.120.10.30">
    <property type="entry name" value="TolB, C-terminal domain"/>
    <property type="match status" value="1"/>
</dbReference>
<keyword evidence="1" id="KW-0479">Metal-binding</keyword>
<keyword evidence="9" id="KW-1185">Reference proteome</keyword>
<dbReference type="SMART" id="SM00336">
    <property type="entry name" value="BBOX"/>
    <property type="match status" value="2"/>
</dbReference>
<gene>
    <name evidence="8" type="ORF">HOLleu_16077</name>
</gene>
<dbReference type="InterPro" id="IPR013083">
    <property type="entry name" value="Znf_RING/FYVE/PHD"/>
</dbReference>
<dbReference type="SUPFAM" id="SSF57850">
    <property type="entry name" value="RING/U-box"/>
    <property type="match status" value="1"/>
</dbReference>
<dbReference type="Pfam" id="PF00097">
    <property type="entry name" value="zf-C3HC4"/>
    <property type="match status" value="1"/>
</dbReference>
<evidence type="ECO:0000256" key="2">
    <source>
        <dbReference type="ARBA" id="ARBA00022771"/>
    </source>
</evidence>
<evidence type="ECO:0000256" key="3">
    <source>
        <dbReference type="ARBA" id="ARBA00022833"/>
    </source>
</evidence>
<evidence type="ECO:0000256" key="4">
    <source>
        <dbReference type="PROSITE-ProRule" id="PRU00024"/>
    </source>
</evidence>
<dbReference type="InterPro" id="IPR018957">
    <property type="entry name" value="Znf_C3HC4_RING-type"/>
</dbReference>
<dbReference type="GO" id="GO:0008270">
    <property type="term" value="F:zinc ion binding"/>
    <property type="evidence" value="ECO:0007669"/>
    <property type="project" value="UniProtKB-KW"/>
</dbReference>
<reference evidence="8" key="1">
    <citation type="submission" date="2021-10" db="EMBL/GenBank/DDBJ databases">
        <title>Tropical sea cucumber genome reveals ecological adaptation and Cuvierian tubules defense mechanism.</title>
        <authorList>
            <person name="Chen T."/>
        </authorList>
    </citation>
    <scope>NUCLEOTIDE SEQUENCE</scope>
    <source>
        <strain evidence="8">Nanhai2018</strain>
        <tissue evidence="8">Muscle</tissue>
    </source>
</reference>
<dbReference type="Pfam" id="PF00643">
    <property type="entry name" value="zf-B_box"/>
    <property type="match status" value="1"/>
</dbReference>
<dbReference type="InterPro" id="IPR047153">
    <property type="entry name" value="TRIM45/56/19-like"/>
</dbReference>
<evidence type="ECO:0000259" key="6">
    <source>
        <dbReference type="PROSITE" id="PS50089"/>
    </source>
</evidence>
<dbReference type="Gene3D" id="3.30.40.10">
    <property type="entry name" value="Zinc/RING finger domain, C3HC4 (zinc finger)"/>
    <property type="match status" value="1"/>
</dbReference>
<dbReference type="OrthoDB" id="261644at2759"/>
<evidence type="ECO:0000256" key="5">
    <source>
        <dbReference type="SAM" id="Coils"/>
    </source>
</evidence>